<dbReference type="InterPro" id="IPR013099">
    <property type="entry name" value="K_chnl_dom"/>
</dbReference>
<evidence type="ECO:0000256" key="4">
    <source>
        <dbReference type="ARBA" id="ARBA00022538"/>
    </source>
</evidence>
<feature type="non-terminal residue" evidence="14">
    <location>
        <position position="1"/>
    </location>
</feature>
<keyword evidence="10 12" id="KW-0472">Membrane</keyword>
<dbReference type="Pfam" id="PF07885">
    <property type="entry name" value="Ion_trans_2"/>
    <property type="match status" value="1"/>
</dbReference>
<feature type="transmembrane region" description="Helical" evidence="12">
    <location>
        <begin position="364"/>
        <end position="387"/>
    </location>
</feature>
<feature type="transmembrane region" description="Helical" evidence="12">
    <location>
        <begin position="308"/>
        <end position="329"/>
    </location>
</feature>
<evidence type="ECO:0000256" key="10">
    <source>
        <dbReference type="ARBA" id="ARBA00023136"/>
    </source>
</evidence>
<evidence type="ECO:0000256" key="2">
    <source>
        <dbReference type="ARBA" id="ARBA00006666"/>
    </source>
</evidence>
<feature type="transmembrane region" description="Helical" evidence="12">
    <location>
        <begin position="51"/>
        <end position="69"/>
    </location>
</feature>
<evidence type="ECO:0000256" key="3">
    <source>
        <dbReference type="ARBA" id="ARBA00022448"/>
    </source>
</evidence>
<dbReference type="InterPro" id="IPR003092">
    <property type="entry name" value="2pore_dom_K_chnl_TASK"/>
</dbReference>
<evidence type="ECO:0000313" key="15">
    <source>
        <dbReference type="Proteomes" id="UP001328107"/>
    </source>
</evidence>
<evidence type="ECO:0000313" key="14">
    <source>
        <dbReference type="EMBL" id="GMR53943.1"/>
    </source>
</evidence>
<dbReference type="PRINTS" id="PR01095">
    <property type="entry name" value="TASKCHANNEL"/>
</dbReference>
<evidence type="ECO:0000256" key="1">
    <source>
        <dbReference type="ARBA" id="ARBA00004141"/>
    </source>
</evidence>
<keyword evidence="8 12" id="KW-1133">Transmembrane helix</keyword>
<dbReference type="Gene3D" id="1.10.287.70">
    <property type="match status" value="1"/>
</dbReference>
<reference evidence="15" key="1">
    <citation type="submission" date="2022-10" db="EMBL/GenBank/DDBJ databases">
        <title>Genome assembly of Pristionchus species.</title>
        <authorList>
            <person name="Yoshida K."/>
            <person name="Sommer R.J."/>
        </authorList>
    </citation>
    <scope>NUCLEOTIDE SEQUENCE [LARGE SCALE GENOMIC DNA]</scope>
    <source>
        <strain evidence="15">RS5460</strain>
    </source>
</reference>
<keyword evidence="7" id="KW-0630">Potassium</keyword>
<comment type="subcellular location">
    <subcellularLocation>
        <location evidence="1">Membrane</location>
        <topology evidence="1">Multi-pass membrane protein</topology>
    </subcellularLocation>
</comment>
<comment type="similarity">
    <text evidence="2">Belongs to the two pore domain potassium channel (TC 1.A.1.8) family.</text>
</comment>
<keyword evidence="15" id="KW-1185">Reference proteome</keyword>
<keyword evidence="3" id="KW-0813">Transport</keyword>
<comment type="caution">
    <text evidence="14">The sequence shown here is derived from an EMBL/GenBank/DDBJ whole genome shotgun (WGS) entry which is preliminary data.</text>
</comment>
<dbReference type="PANTHER" id="PTHR11003:SF296">
    <property type="entry name" value="POTASSIUM CHANNEL DOMAIN-CONTAINING PROTEIN"/>
    <property type="match status" value="1"/>
</dbReference>
<dbReference type="AlphaFoldDB" id="A0AAN5CZL6"/>
<evidence type="ECO:0000256" key="8">
    <source>
        <dbReference type="ARBA" id="ARBA00022989"/>
    </source>
</evidence>
<dbReference type="PANTHER" id="PTHR11003">
    <property type="entry name" value="POTASSIUM CHANNEL, SUBFAMILY K"/>
    <property type="match status" value="1"/>
</dbReference>
<dbReference type="GO" id="GO:0015271">
    <property type="term" value="F:outward rectifier potassium channel activity"/>
    <property type="evidence" value="ECO:0007669"/>
    <property type="project" value="TreeGrafter"/>
</dbReference>
<keyword evidence="6" id="KW-0631">Potassium channel</keyword>
<dbReference type="InterPro" id="IPR003280">
    <property type="entry name" value="2pore_dom_K_chnl"/>
</dbReference>
<evidence type="ECO:0000259" key="13">
    <source>
        <dbReference type="Pfam" id="PF07885"/>
    </source>
</evidence>
<evidence type="ECO:0000256" key="12">
    <source>
        <dbReference type="SAM" id="Phobius"/>
    </source>
</evidence>
<proteinExistence type="inferred from homology"/>
<dbReference type="Proteomes" id="UP001328107">
    <property type="component" value="Unassembled WGS sequence"/>
</dbReference>
<dbReference type="GO" id="GO:0005886">
    <property type="term" value="C:plasma membrane"/>
    <property type="evidence" value="ECO:0007669"/>
    <property type="project" value="TreeGrafter"/>
</dbReference>
<evidence type="ECO:0000256" key="7">
    <source>
        <dbReference type="ARBA" id="ARBA00022958"/>
    </source>
</evidence>
<evidence type="ECO:0000256" key="11">
    <source>
        <dbReference type="ARBA" id="ARBA00023303"/>
    </source>
</evidence>
<keyword evidence="9" id="KW-0406">Ion transport</keyword>
<feature type="domain" description="Potassium channel" evidence="13">
    <location>
        <begin position="141"/>
        <end position="199"/>
    </location>
</feature>
<feature type="transmembrane region" description="Helical" evidence="12">
    <location>
        <begin position="170"/>
        <end position="192"/>
    </location>
</feature>
<protein>
    <recommendedName>
        <fullName evidence="13">Potassium channel domain-containing protein</fullName>
    </recommendedName>
</protein>
<accession>A0AAN5CZL6</accession>
<feature type="non-terminal residue" evidence="14">
    <location>
        <position position="482"/>
    </location>
</feature>
<evidence type="ECO:0000256" key="6">
    <source>
        <dbReference type="ARBA" id="ARBA00022826"/>
    </source>
</evidence>
<organism evidence="14 15">
    <name type="scientific">Pristionchus mayeri</name>
    <dbReference type="NCBI Taxonomy" id="1317129"/>
    <lineage>
        <taxon>Eukaryota</taxon>
        <taxon>Metazoa</taxon>
        <taxon>Ecdysozoa</taxon>
        <taxon>Nematoda</taxon>
        <taxon>Chromadorea</taxon>
        <taxon>Rhabditida</taxon>
        <taxon>Rhabditina</taxon>
        <taxon>Diplogasteromorpha</taxon>
        <taxon>Diplogasteroidea</taxon>
        <taxon>Neodiplogasteridae</taxon>
        <taxon>Pristionchus</taxon>
    </lineage>
</organism>
<dbReference type="EMBL" id="BTRK01000005">
    <property type="protein sequence ID" value="GMR53943.1"/>
    <property type="molecule type" value="Genomic_DNA"/>
</dbReference>
<dbReference type="GO" id="GO:0030322">
    <property type="term" value="P:stabilization of membrane potential"/>
    <property type="evidence" value="ECO:0007669"/>
    <property type="project" value="TreeGrafter"/>
</dbReference>
<name>A0AAN5CZL6_9BILA</name>
<keyword evidence="4" id="KW-0633">Potassium transport</keyword>
<evidence type="ECO:0000256" key="9">
    <source>
        <dbReference type="ARBA" id="ARBA00023065"/>
    </source>
</evidence>
<dbReference type="SUPFAM" id="SSF81324">
    <property type="entry name" value="Voltage-gated potassium channels"/>
    <property type="match status" value="1"/>
</dbReference>
<keyword evidence="11" id="KW-0407">Ion channel</keyword>
<dbReference type="GO" id="GO:0022841">
    <property type="term" value="F:potassium ion leak channel activity"/>
    <property type="evidence" value="ECO:0007669"/>
    <property type="project" value="TreeGrafter"/>
</dbReference>
<keyword evidence="5 12" id="KW-0812">Transmembrane</keyword>
<sequence>QILVMNEETVALFEEVNEEDQQDRVDIGTTCREKKKGSRLARMFRMATPHFGLYLFLFFYLLAGAWTFARLEDNADREILKNKLKSIKSVYAQIAQSLERECSSTPHYRRRLFTSLSELSSLMEGRPFLLDENLQAEDVIPPRWTKTSSILYALSILTTTGYSNSVPVTVVGQCVAIVYGLIGIPLMILAAVDIGRFLSTVVLKVYSRCSILTNRLCGPKKKAVLDTVDKVVNTKTVLRAKQSFRRQHRRVETVLAEGMEMDQLEGGEKKVSTVKSEKNVDPSDQLKTAMGETTAEEKPVVPAQRLPLIVNATILLAFCCLGGIVYIAAGGNKTFMEAFFVTFNLVANLTMSEMPNDLNHVLTLIYIFVFVTFGVAVLSMCAELAAIELKELFLKIHYFGRKINFRRQPKVDTIDEVEVKELLKIIEEIRRKYPEKETITSLDILQYMHEANELAMKTERRDTIAFIPQTMESLRFADEQDL</sequence>
<gene>
    <name evidence="14" type="ORF">PMAYCL1PPCAC_24138</name>
</gene>
<evidence type="ECO:0000256" key="5">
    <source>
        <dbReference type="ARBA" id="ARBA00022692"/>
    </source>
</evidence>